<reference evidence="1" key="1">
    <citation type="journal article" date="2014" name="Front. Microbiol.">
        <title>High frequency of phylogenetically diverse reductive dehalogenase-homologous genes in deep subseafloor sedimentary metagenomes.</title>
        <authorList>
            <person name="Kawai M."/>
            <person name="Futagami T."/>
            <person name="Toyoda A."/>
            <person name="Takaki Y."/>
            <person name="Nishi S."/>
            <person name="Hori S."/>
            <person name="Arai W."/>
            <person name="Tsubouchi T."/>
            <person name="Morono Y."/>
            <person name="Uchiyama I."/>
            <person name="Ito T."/>
            <person name="Fujiyama A."/>
            <person name="Inagaki F."/>
            <person name="Takami H."/>
        </authorList>
    </citation>
    <scope>NUCLEOTIDE SEQUENCE</scope>
    <source>
        <strain evidence="1">Expedition CK06-06</strain>
    </source>
</reference>
<gene>
    <name evidence="1" type="ORF">S01H1_28931</name>
</gene>
<evidence type="ECO:0000313" key="1">
    <source>
        <dbReference type="EMBL" id="GAF86912.1"/>
    </source>
</evidence>
<protein>
    <submittedName>
        <fullName evidence="1">Uncharacterized protein</fullName>
    </submittedName>
</protein>
<dbReference type="EMBL" id="BARS01017713">
    <property type="protein sequence ID" value="GAF86912.1"/>
    <property type="molecule type" value="Genomic_DNA"/>
</dbReference>
<accession>X0TFI3</accession>
<sequence>MSKEEKNCWTCGYKEEVPGSCHISCMRIWEDMQPPKAKSTRYYLFPMNFDPVWQEEKCKGWTKKRDPIKTKQFSPLERVFGVLGRRL</sequence>
<comment type="caution">
    <text evidence="1">The sequence shown here is derived from an EMBL/GenBank/DDBJ whole genome shotgun (WGS) entry which is preliminary data.</text>
</comment>
<organism evidence="1">
    <name type="scientific">marine sediment metagenome</name>
    <dbReference type="NCBI Taxonomy" id="412755"/>
    <lineage>
        <taxon>unclassified sequences</taxon>
        <taxon>metagenomes</taxon>
        <taxon>ecological metagenomes</taxon>
    </lineage>
</organism>
<proteinExistence type="predicted"/>
<dbReference type="AlphaFoldDB" id="X0TFI3"/>
<name>X0TFI3_9ZZZZ</name>